<evidence type="ECO:0000313" key="2">
    <source>
        <dbReference type="EMBL" id="GHA99794.1"/>
    </source>
</evidence>
<proteinExistence type="predicted"/>
<dbReference type="RefSeq" id="WP_189498625.1">
    <property type="nucleotide sequence ID" value="NZ_BMZH01000010.1"/>
</dbReference>
<gene>
    <name evidence="2" type="ORF">GCM10009069_23260</name>
</gene>
<dbReference type="AlphaFoldDB" id="A0A8J3CSL5"/>
<dbReference type="SUPFAM" id="SSF81343">
    <property type="entry name" value="Fumarate reductase respiratory complex transmembrane subunits"/>
    <property type="match status" value="1"/>
</dbReference>
<reference evidence="2" key="1">
    <citation type="journal article" date="2014" name="Int. J. Syst. Evol. Microbiol.">
        <title>Complete genome sequence of Corynebacterium casei LMG S-19264T (=DSM 44701T), isolated from a smear-ripened cheese.</title>
        <authorList>
            <consortium name="US DOE Joint Genome Institute (JGI-PGF)"/>
            <person name="Walter F."/>
            <person name="Albersmeier A."/>
            <person name="Kalinowski J."/>
            <person name="Ruckert C."/>
        </authorList>
    </citation>
    <scope>NUCLEOTIDE SEQUENCE</scope>
    <source>
        <strain evidence="2">KCTC 32513</strain>
    </source>
</reference>
<dbReference type="EMBL" id="BMZH01000010">
    <property type="protein sequence ID" value="GHA99794.1"/>
    <property type="molecule type" value="Genomic_DNA"/>
</dbReference>
<comment type="caution">
    <text evidence="2">The sequence shown here is derived from an EMBL/GenBank/DDBJ whole genome shotgun (WGS) entry which is preliminary data.</text>
</comment>
<dbReference type="Gene3D" id="1.20.1300.10">
    <property type="entry name" value="Fumarate reductase/succinate dehydrogenase, transmembrane subunit"/>
    <property type="match status" value="1"/>
</dbReference>
<dbReference type="InterPro" id="IPR034804">
    <property type="entry name" value="SQR/QFR_C/D"/>
</dbReference>
<protein>
    <submittedName>
        <fullName evidence="2">Uncharacterized protein</fullName>
    </submittedName>
</protein>
<evidence type="ECO:0000256" key="1">
    <source>
        <dbReference type="SAM" id="Phobius"/>
    </source>
</evidence>
<organism evidence="2 3">
    <name type="scientific">Algimonas arctica</name>
    <dbReference type="NCBI Taxonomy" id="1479486"/>
    <lineage>
        <taxon>Bacteria</taxon>
        <taxon>Pseudomonadati</taxon>
        <taxon>Pseudomonadota</taxon>
        <taxon>Alphaproteobacteria</taxon>
        <taxon>Maricaulales</taxon>
        <taxon>Robiginitomaculaceae</taxon>
        <taxon>Algimonas</taxon>
    </lineage>
</organism>
<evidence type="ECO:0000313" key="3">
    <source>
        <dbReference type="Proteomes" id="UP000634004"/>
    </source>
</evidence>
<dbReference type="Proteomes" id="UP000634004">
    <property type="component" value="Unassembled WGS sequence"/>
</dbReference>
<sequence>MSANSAGHGTKHFKMHGLAGWGIIIGLPFAAIHALLTIKHGPDSVVHWLSSTHGALGMIAFLSAAILYCKLEMDEVIMDYFDGGLRAFGQLANTLVATILWLACVVGLVLAAFV</sequence>
<keyword evidence="1" id="KW-1133">Transmembrane helix</keyword>
<feature type="transmembrane region" description="Helical" evidence="1">
    <location>
        <begin position="90"/>
        <end position="113"/>
    </location>
</feature>
<reference evidence="2" key="2">
    <citation type="submission" date="2020-09" db="EMBL/GenBank/DDBJ databases">
        <authorList>
            <person name="Sun Q."/>
            <person name="Kim S."/>
        </authorList>
    </citation>
    <scope>NUCLEOTIDE SEQUENCE</scope>
    <source>
        <strain evidence="2">KCTC 32513</strain>
    </source>
</reference>
<keyword evidence="3" id="KW-1185">Reference proteome</keyword>
<feature type="transmembrane region" description="Helical" evidence="1">
    <location>
        <begin position="18"/>
        <end position="36"/>
    </location>
</feature>
<keyword evidence="1" id="KW-0472">Membrane</keyword>
<dbReference type="GO" id="GO:0016020">
    <property type="term" value="C:membrane"/>
    <property type="evidence" value="ECO:0007669"/>
    <property type="project" value="InterPro"/>
</dbReference>
<name>A0A8J3CSL5_9PROT</name>
<accession>A0A8J3CSL5</accession>
<feature type="transmembrane region" description="Helical" evidence="1">
    <location>
        <begin position="48"/>
        <end position="69"/>
    </location>
</feature>
<keyword evidence="1" id="KW-0812">Transmembrane</keyword>